<protein>
    <recommendedName>
        <fullName evidence="4">DUF3329 domain-containing protein</fullName>
    </recommendedName>
</protein>
<keyword evidence="1" id="KW-1133">Transmembrane helix</keyword>
<name>A0ABU0BSV6_9HYPH</name>
<keyword evidence="1" id="KW-0812">Transmembrane</keyword>
<dbReference type="EMBL" id="JAUSVF010000001">
    <property type="protein sequence ID" value="MDQ0321334.1"/>
    <property type="molecule type" value="Genomic_DNA"/>
</dbReference>
<sequence length="81" mass="9095">MFKFIDVDHPFYRPLWIRVLIVLFCAGWTGVEFYNGATTWGFIFLAVGAYAACALLIFYNPKDKTEDVVAPEEKPAGDDAA</sequence>
<evidence type="ECO:0000313" key="2">
    <source>
        <dbReference type="EMBL" id="MDQ0321334.1"/>
    </source>
</evidence>
<feature type="transmembrane region" description="Helical" evidence="1">
    <location>
        <begin position="12"/>
        <end position="31"/>
    </location>
</feature>
<gene>
    <name evidence="2" type="ORF">QO002_003472</name>
</gene>
<keyword evidence="1" id="KW-0472">Membrane</keyword>
<evidence type="ECO:0000313" key="3">
    <source>
        <dbReference type="Proteomes" id="UP001230207"/>
    </source>
</evidence>
<dbReference type="RefSeq" id="WP_307231855.1">
    <property type="nucleotide sequence ID" value="NZ_JAUSVF010000001.1"/>
</dbReference>
<organism evidence="2 3">
    <name type="scientific">Pararhizobium capsulatum DSM 1112</name>
    <dbReference type="NCBI Taxonomy" id="1121113"/>
    <lineage>
        <taxon>Bacteria</taxon>
        <taxon>Pseudomonadati</taxon>
        <taxon>Pseudomonadota</taxon>
        <taxon>Alphaproteobacteria</taxon>
        <taxon>Hyphomicrobiales</taxon>
        <taxon>Rhizobiaceae</taxon>
        <taxon>Rhizobium/Agrobacterium group</taxon>
        <taxon>Pararhizobium</taxon>
    </lineage>
</organism>
<reference evidence="2 3" key="1">
    <citation type="submission" date="2023-07" db="EMBL/GenBank/DDBJ databases">
        <title>Genomic Encyclopedia of Type Strains, Phase IV (KMG-IV): sequencing the most valuable type-strain genomes for metagenomic binning, comparative biology and taxonomic classification.</title>
        <authorList>
            <person name="Goeker M."/>
        </authorList>
    </citation>
    <scope>NUCLEOTIDE SEQUENCE [LARGE SCALE GENOMIC DNA]</scope>
    <source>
        <strain evidence="2 3">DSM 1112</strain>
    </source>
</reference>
<comment type="caution">
    <text evidence="2">The sequence shown here is derived from an EMBL/GenBank/DDBJ whole genome shotgun (WGS) entry which is preliminary data.</text>
</comment>
<proteinExistence type="predicted"/>
<evidence type="ECO:0008006" key="4">
    <source>
        <dbReference type="Google" id="ProtNLM"/>
    </source>
</evidence>
<accession>A0ABU0BSV6</accession>
<evidence type="ECO:0000256" key="1">
    <source>
        <dbReference type="SAM" id="Phobius"/>
    </source>
</evidence>
<feature type="transmembrane region" description="Helical" evidence="1">
    <location>
        <begin position="37"/>
        <end position="59"/>
    </location>
</feature>
<keyword evidence="3" id="KW-1185">Reference proteome</keyword>
<dbReference type="Proteomes" id="UP001230207">
    <property type="component" value="Unassembled WGS sequence"/>
</dbReference>